<gene>
    <name evidence="2 3" type="primary">bioD</name>
    <name evidence="3" type="ORF">ACFO3Q_00830</name>
</gene>
<keyword evidence="2" id="KW-0547">Nucleotide-binding</keyword>
<comment type="cofactor">
    <cofactor evidence="2">
        <name>Mg(2+)</name>
        <dbReference type="ChEBI" id="CHEBI:18420"/>
    </cofactor>
</comment>
<evidence type="ECO:0000256" key="1">
    <source>
        <dbReference type="ARBA" id="ARBA00022756"/>
    </source>
</evidence>
<dbReference type="CDD" id="cd03109">
    <property type="entry name" value="DTBS"/>
    <property type="match status" value="1"/>
</dbReference>
<dbReference type="Gene3D" id="3.40.50.300">
    <property type="entry name" value="P-loop containing nucleotide triphosphate hydrolases"/>
    <property type="match status" value="1"/>
</dbReference>
<keyword evidence="1 2" id="KW-0093">Biotin biosynthesis</keyword>
<comment type="subunit">
    <text evidence="2">Homodimer.</text>
</comment>
<dbReference type="InterPro" id="IPR004472">
    <property type="entry name" value="DTB_synth_BioD"/>
</dbReference>
<feature type="binding site" evidence="2">
    <location>
        <position position="117"/>
    </location>
    <ligand>
        <name>Mg(2+)</name>
        <dbReference type="ChEBI" id="CHEBI:18420"/>
    </ligand>
</feature>
<feature type="binding site" evidence="2">
    <location>
        <begin position="117"/>
        <end position="120"/>
    </location>
    <ligand>
        <name>ATP</name>
        <dbReference type="ChEBI" id="CHEBI:30616"/>
    </ligand>
</feature>
<dbReference type="NCBIfam" id="TIGR00347">
    <property type="entry name" value="bioD"/>
    <property type="match status" value="1"/>
</dbReference>
<comment type="function">
    <text evidence="2">Catalyzes a mechanistically unusual reaction, the ATP-dependent insertion of CO2 between the N7 and N8 nitrogen atoms of 7,8-diaminopelargonic acid (DAPA, also called 7,8-diammoniononanoate) to form a ureido ring.</text>
</comment>
<comment type="caution">
    <text evidence="2">Lacks conserved residue(s) required for the propagation of feature annotation.</text>
</comment>
<feature type="binding site" evidence="2">
    <location>
        <begin position="13"/>
        <end position="18"/>
    </location>
    <ligand>
        <name>ATP</name>
        <dbReference type="ChEBI" id="CHEBI:30616"/>
    </ligand>
</feature>
<feature type="binding site" evidence="2">
    <location>
        <begin position="177"/>
        <end position="178"/>
    </location>
    <ligand>
        <name>ATP</name>
        <dbReference type="ChEBI" id="CHEBI:30616"/>
    </ligand>
</feature>
<keyword evidence="2 3" id="KW-0436">Ligase</keyword>
<keyword evidence="2" id="KW-0963">Cytoplasm</keyword>
<feature type="binding site" evidence="2">
    <location>
        <position position="56"/>
    </location>
    <ligand>
        <name>ATP</name>
        <dbReference type="ChEBI" id="CHEBI:30616"/>
    </ligand>
</feature>
<dbReference type="Proteomes" id="UP001595892">
    <property type="component" value="Unassembled WGS sequence"/>
</dbReference>
<evidence type="ECO:0000313" key="4">
    <source>
        <dbReference type="Proteomes" id="UP001595892"/>
    </source>
</evidence>
<feature type="active site" evidence="2">
    <location>
        <position position="38"/>
    </location>
</feature>
<dbReference type="EMBL" id="JBHSGG010000002">
    <property type="protein sequence ID" value="MFC4726722.1"/>
    <property type="molecule type" value="Genomic_DNA"/>
</dbReference>
<dbReference type="GO" id="GO:0004141">
    <property type="term" value="F:dethiobiotin synthase activity"/>
    <property type="evidence" value="ECO:0007669"/>
    <property type="project" value="UniProtKB-EC"/>
</dbReference>
<dbReference type="InterPro" id="IPR027417">
    <property type="entry name" value="P-loop_NTPase"/>
</dbReference>
<dbReference type="PANTHER" id="PTHR43210">
    <property type="entry name" value="DETHIOBIOTIN SYNTHETASE"/>
    <property type="match status" value="1"/>
</dbReference>
<evidence type="ECO:0000256" key="2">
    <source>
        <dbReference type="HAMAP-Rule" id="MF_00336"/>
    </source>
</evidence>
<evidence type="ECO:0000313" key="3">
    <source>
        <dbReference type="EMBL" id="MFC4726722.1"/>
    </source>
</evidence>
<comment type="caution">
    <text evidence="3">The sequence shown here is derived from an EMBL/GenBank/DDBJ whole genome shotgun (WGS) entry which is preliminary data.</text>
</comment>
<keyword evidence="2" id="KW-0460">Magnesium</keyword>
<comment type="subcellular location">
    <subcellularLocation>
        <location evidence="2">Cytoplasm</location>
    </subcellularLocation>
</comment>
<comment type="catalytic activity">
    <reaction evidence="2">
        <text>(7R,8S)-7,8-diammoniononanoate + CO2 + ATP = (4R,5S)-dethiobiotin + ADP + phosphate + 3 H(+)</text>
        <dbReference type="Rhea" id="RHEA:15805"/>
        <dbReference type="ChEBI" id="CHEBI:15378"/>
        <dbReference type="ChEBI" id="CHEBI:16526"/>
        <dbReference type="ChEBI" id="CHEBI:30616"/>
        <dbReference type="ChEBI" id="CHEBI:43474"/>
        <dbReference type="ChEBI" id="CHEBI:149469"/>
        <dbReference type="ChEBI" id="CHEBI:149473"/>
        <dbReference type="ChEBI" id="CHEBI:456216"/>
        <dbReference type="EC" id="6.3.3.3"/>
    </reaction>
</comment>
<accession>A0ABV9NEB1</accession>
<keyword evidence="2" id="KW-0067">ATP-binding</keyword>
<dbReference type="PIRSF" id="PIRSF006755">
    <property type="entry name" value="DTB_synth"/>
    <property type="match status" value="1"/>
</dbReference>
<name>A0ABV9NEB1_9GAMM</name>
<dbReference type="SUPFAM" id="SSF52540">
    <property type="entry name" value="P-loop containing nucleoside triphosphate hydrolases"/>
    <property type="match status" value="1"/>
</dbReference>
<reference evidence="4" key="1">
    <citation type="journal article" date="2019" name="Int. J. Syst. Evol. Microbiol.">
        <title>The Global Catalogue of Microorganisms (GCM) 10K type strain sequencing project: providing services to taxonomists for standard genome sequencing and annotation.</title>
        <authorList>
            <consortium name="The Broad Institute Genomics Platform"/>
            <consortium name="The Broad Institute Genome Sequencing Center for Infectious Disease"/>
            <person name="Wu L."/>
            <person name="Ma J."/>
        </authorList>
    </citation>
    <scope>NUCLEOTIDE SEQUENCE [LARGE SCALE GENOMIC DNA]</scope>
    <source>
        <strain evidence="4">CGMCC 1.13574</strain>
    </source>
</reference>
<feature type="binding site" evidence="2">
    <location>
        <position position="42"/>
    </location>
    <ligand>
        <name>substrate</name>
    </ligand>
</feature>
<organism evidence="3 4">
    <name type="scientific">Coralloluteibacterium thermophilum</name>
    <dbReference type="NCBI Taxonomy" id="2707049"/>
    <lineage>
        <taxon>Bacteria</taxon>
        <taxon>Pseudomonadati</taxon>
        <taxon>Pseudomonadota</taxon>
        <taxon>Gammaproteobacteria</taxon>
        <taxon>Lysobacterales</taxon>
        <taxon>Lysobacteraceae</taxon>
        <taxon>Coralloluteibacterium</taxon>
    </lineage>
</organism>
<sequence length="228" mass="24212">MSRSVFVTGTDTEIGKTVASCALLHALRDRGCRAVGMKPVASGSALHADGGWRNEDALALLEASDPRPDYELVNPYALPVPTAPELAARQAGVELRLEPMLAAYTALRARADIVVVEGVGGWQAPLTEALDQAEVARAMALPVVLVVGVRLGCVNHARLSARAILDQGFALRGWVANHVQPGMLYAAETVQILHRVLPAPCLGVLPYMPDPQPQLLAAHLDVSRLVEA</sequence>
<feature type="binding site" evidence="2">
    <location>
        <position position="17"/>
    </location>
    <ligand>
        <name>Mg(2+)</name>
        <dbReference type="ChEBI" id="CHEBI:18420"/>
    </ligand>
</feature>
<dbReference type="Pfam" id="PF13500">
    <property type="entry name" value="AAA_26"/>
    <property type="match status" value="1"/>
</dbReference>
<dbReference type="RefSeq" id="WP_377002644.1">
    <property type="nucleotide sequence ID" value="NZ_JBHSGG010000002.1"/>
</dbReference>
<protein>
    <recommendedName>
        <fullName evidence="2">ATP-dependent dethiobiotin synthetase BioD</fullName>
        <ecNumber evidence="2">6.3.3.3</ecNumber>
    </recommendedName>
    <alternativeName>
        <fullName evidence="2">DTB synthetase</fullName>
        <shortName evidence="2">DTBS</shortName>
    </alternativeName>
    <alternativeName>
        <fullName evidence="2">Dethiobiotin synthase</fullName>
    </alternativeName>
</protein>
<keyword evidence="4" id="KW-1185">Reference proteome</keyword>
<comment type="pathway">
    <text evidence="2">Cofactor biosynthesis; biotin biosynthesis; biotin from 7,8-diaminononanoate: step 1/2.</text>
</comment>
<proteinExistence type="inferred from homology"/>
<dbReference type="PANTHER" id="PTHR43210:SF5">
    <property type="entry name" value="DETHIOBIOTIN SYNTHETASE"/>
    <property type="match status" value="1"/>
</dbReference>
<dbReference type="HAMAP" id="MF_00336">
    <property type="entry name" value="BioD"/>
    <property type="match status" value="1"/>
</dbReference>
<dbReference type="EC" id="6.3.3.3" evidence="2"/>
<comment type="similarity">
    <text evidence="2">Belongs to the dethiobiotin synthetase family.</text>
</comment>
<keyword evidence="2" id="KW-0479">Metal-binding</keyword>
<feature type="binding site" evidence="2">
    <location>
        <position position="56"/>
    </location>
    <ligand>
        <name>Mg(2+)</name>
        <dbReference type="ChEBI" id="CHEBI:18420"/>
    </ligand>
</feature>